<dbReference type="Proteomes" id="UP001152798">
    <property type="component" value="Chromosome 3"/>
</dbReference>
<reference evidence="1" key="1">
    <citation type="submission" date="2022-01" db="EMBL/GenBank/DDBJ databases">
        <authorList>
            <person name="King R."/>
        </authorList>
    </citation>
    <scope>NUCLEOTIDE SEQUENCE</scope>
</reference>
<protein>
    <submittedName>
        <fullName evidence="1">Uncharacterized protein</fullName>
    </submittedName>
</protein>
<evidence type="ECO:0000313" key="1">
    <source>
        <dbReference type="EMBL" id="CAH1396645.1"/>
    </source>
</evidence>
<sequence>MIFDLARVRLRNATGRDVIPATPLFRISLLSRPQSTRQTKARVPRTVPLCSSFLPLPSSSHNNAVSYTAQSAYNRPLLNTCTVPQSPLIVSYLPCLLVFGPISRSTDEPLVTSTSSLALTSLRS</sequence>
<evidence type="ECO:0000313" key="2">
    <source>
        <dbReference type="Proteomes" id="UP001152798"/>
    </source>
</evidence>
<accession>A0A9P0H6Z3</accession>
<organism evidence="1 2">
    <name type="scientific">Nezara viridula</name>
    <name type="common">Southern green stink bug</name>
    <name type="synonym">Cimex viridulus</name>
    <dbReference type="NCBI Taxonomy" id="85310"/>
    <lineage>
        <taxon>Eukaryota</taxon>
        <taxon>Metazoa</taxon>
        <taxon>Ecdysozoa</taxon>
        <taxon>Arthropoda</taxon>
        <taxon>Hexapoda</taxon>
        <taxon>Insecta</taxon>
        <taxon>Pterygota</taxon>
        <taxon>Neoptera</taxon>
        <taxon>Paraneoptera</taxon>
        <taxon>Hemiptera</taxon>
        <taxon>Heteroptera</taxon>
        <taxon>Panheteroptera</taxon>
        <taxon>Pentatomomorpha</taxon>
        <taxon>Pentatomoidea</taxon>
        <taxon>Pentatomidae</taxon>
        <taxon>Pentatominae</taxon>
        <taxon>Nezara</taxon>
    </lineage>
</organism>
<dbReference type="OrthoDB" id="10506404at2759"/>
<gene>
    <name evidence="1" type="ORF">NEZAVI_LOCUS6672</name>
</gene>
<keyword evidence="2" id="KW-1185">Reference proteome</keyword>
<name>A0A9P0H6Z3_NEZVI</name>
<dbReference type="EMBL" id="OV725079">
    <property type="protein sequence ID" value="CAH1396645.1"/>
    <property type="molecule type" value="Genomic_DNA"/>
</dbReference>
<dbReference type="AlphaFoldDB" id="A0A9P0H6Z3"/>
<proteinExistence type="predicted"/>